<comment type="caution">
    <text evidence="4">The sequence shown here is derived from an EMBL/GenBank/DDBJ whole genome shotgun (WGS) entry which is preliminary data.</text>
</comment>
<reference evidence="4" key="1">
    <citation type="submission" date="2022-08" db="EMBL/GenBank/DDBJ databases">
        <authorList>
            <person name="Gutierrez-Valencia J."/>
        </authorList>
    </citation>
    <scope>NUCLEOTIDE SEQUENCE</scope>
</reference>
<dbReference type="PANTHER" id="PTHR31623:SF20">
    <property type="entry name" value="VINORINE SYNTHASE-LIKE"/>
    <property type="match status" value="1"/>
</dbReference>
<comment type="similarity">
    <text evidence="1">Belongs to the plant acyltransferase family.</text>
</comment>
<dbReference type="InterPro" id="IPR023213">
    <property type="entry name" value="CAT-like_dom_sf"/>
</dbReference>
<evidence type="ECO:0000256" key="3">
    <source>
        <dbReference type="ARBA" id="ARBA00023315"/>
    </source>
</evidence>
<dbReference type="Proteomes" id="UP001154282">
    <property type="component" value="Unassembled WGS sequence"/>
</dbReference>
<dbReference type="Gene3D" id="3.30.559.10">
    <property type="entry name" value="Chloramphenicol acetyltransferase-like domain"/>
    <property type="match status" value="1"/>
</dbReference>
<keyword evidence="5" id="KW-1185">Reference proteome</keyword>
<dbReference type="Pfam" id="PF02458">
    <property type="entry name" value="Transferase"/>
    <property type="match status" value="1"/>
</dbReference>
<evidence type="ECO:0000256" key="2">
    <source>
        <dbReference type="ARBA" id="ARBA00022679"/>
    </source>
</evidence>
<evidence type="ECO:0000313" key="4">
    <source>
        <dbReference type="EMBL" id="CAI0410924.1"/>
    </source>
</evidence>
<dbReference type="AlphaFoldDB" id="A0AAV0JQD6"/>
<dbReference type="GO" id="GO:0016746">
    <property type="term" value="F:acyltransferase activity"/>
    <property type="evidence" value="ECO:0007669"/>
    <property type="project" value="UniProtKB-KW"/>
</dbReference>
<dbReference type="EMBL" id="CAMGYJ010000005">
    <property type="protein sequence ID" value="CAI0410924.1"/>
    <property type="molecule type" value="Genomic_DNA"/>
</dbReference>
<name>A0AAV0JQD6_9ROSI</name>
<evidence type="ECO:0000256" key="1">
    <source>
        <dbReference type="ARBA" id="ARBA00009861"/>
    </source>
</evidence>
<evidence type="ECO:0000313" key="5">
    <source>
        <dbReference type="Proteomes" id="UP001154282"/>
    </source>
</evidence>
<accession>A0AAV0JQD6</accession>
<protein>
    <submittedName>
        <fullName evidence="4">Uncharacterized protein</fullName>
    </submittedName>
</protein>
<keyword evidence="2" id="KW-0808">Transferase</keyword>
<dbReference type="PANTHER" id="PTHR31623">
    <property type="entry name" value="F21J9.9"/>
    <property type="match status" value="1"/>
</dbReference>
<sequence length="227" mass="25673">MEVRIVSRELLKPSSPETIQTKPPHSFCLFDQLTPLTFCPIILFYANPDHSNPNLDPFIRRLKRSLAETLTIYYPFSGRTGPRNLAIDSFDAGIPFTLTQVVDCRLSQFLKRKETELLNLLLSRQPFQKERSDVDAPVLELQVSVFSCGGIAFGWSLSHKLIDQSTITSFLSTFSALLRGQPNDVVSPDFAQASTLFPPRDPSPENFLNLMETLWFTGELHNQAIRV</sequence>
<gene>
    <name evidence="4" type="ORF">LITE_LOCUS14952</name>
</gene>
<organism evidence="4 5">
    <name type="scientific">Linum tenue</name>
    <dbReference type="NCBI Taxonomy" id="586396"/>
    <lineage>
        <taxon>Eukaryota</taxon>
        <taxon>Viridiplantae</taxon>
        <taxon>Streptophyta</taxon>
        <taxon>Embryophyta</taxon>
        <taxon>Tracheophyta</taxon>
        <taxon>Spermatophyta</taxon>
        <taxon>Magnoliopsida</taxon>
        <taxon>eudicotyledons</taxon>
        <taxon>Gunneridae</taxon>
        <taxon>Pentapetalae</taxon>
        <taxon>rosids</taxon>
        <taxon>fabids</taxon>
        <taxon>Malpighiales</taxon>
        <taxon>Linaceae</taxon>
        <taxon>Linum</taxon>
    </lineage>
</organism>
<proteinExistence type="inferred from homology"/>
<keyword evidence="3" id="KW-0012">Acyltransferase</keyword>